<feature type="binding site" evidence="1">
    <location>
        <position position="913"/>
    </location>
    <ligand>
        <name>Zn(2+)</name>
        <dbReference type="ChEBI" id="CHEBI:29105"/>
    </ligand>
</feature>
<dbReference type="Pfam" id="PF05147">
    <property type="entry name" value="LANC_like"/>
    <property type="match status" value="1"/>
</dbReference>
<evidence type="ECO:0000256" key="1">
    <source>
        <dbReference type="PIRSR" id="PIRSR607822-1"/>
    </source>
</evidence>
<accession>A0A414S9K8</accession>
<dbReference type="InterPro" id="IPR017146">
    <property type="entry name" value="Lanti_2_LanM"/>
</dbReference>
<dbReference type="Proteomes" id="UP000284220">
    <property type="component" value="Unassembled WGS sequence"/>
</dbReference>
<keyword evidence="1" id="KW-0862">Zinc</keyword>
<dbReference type="GO" id="GO:0005886">
    <property type="term" value="C:plasma membrane"/>
    <property type="evidence" value="ECO:0007669"/>
    <property type="project" value="TreeGrafter"/>
</dbReference>
<comment type="caution">
    <text evidence="3">The sequence shown here is derived from an EMBL/GenBank/DDBJ whole genome shotgun (WGS) entry which is preliminary data.</text>
</comment>
<dbReference type="InterPro" id="IPR007822">
    <property type="entry name" value="LANC-like"/>
</dbReference>
<dbReference type="EMBL" id="QRHZ01000008">
    <property type="protein sequence ID" value="RHG15233.1"/>
    <property type="molecule type" value="Genomic_DNA"/>
</dbReference>
<evidence type="ECO:0000313" key="3">
    <source>
        <dbReference type="EMBL" id="RHG15233.1"/>
    </source>
</evidence>
<protein>
    <submittedName>
        <fullName evidence="3">Type 2 lantipeptide synthetase LanM</fullName>
    </submittedName>
</protein>
<reference evidence="3 4" key="1">
    <citation type="submission" date="2018-08" db="EMBL/GenBank/DDBJ databases">
        <title>A genome reference for cultivated species of the human gut microbiota.</title>
        <authorList>
            <person name="Zou Y."/>
            <person name="Xue W."/>
            <person name="Luo G."/>
        </authorList>
    </citation>
    <scope>NUCLEOTIDE SEQUENCE [LARGE SCALE GENOMIC DNA]</scope>
    <source>
        <strain evidence="3 4">AM22-9LB</strain>
    </source>
</reference>
<dbReference type="GO" id="GO:0005975">
    <property type="term" value="P:carbohydrate metabolic process"/>
    <property type="evidence" value="ECO:0007669"/>
    <property type="project" value="InterPro"/>
</dbReference>
<dbReference type="GO" id="GO:0046872">
    <property type="term" value="F:metal ion binding"/>
    <property type="evidence" value="ECO:0007669"/>
    <property type="project" value="UniProtKB-KW"/>
</dbReference>
<dbReference type="GO" id="GO:0031179">
    <property type="term" value="P:peptide modification"/>
    <property type="evidence" value="ECO:0007669"/>
    <property type="project" value="InterPro"/>
</dbReference>
<dbReference type="SUPFAM" id="SSF158745">
    <property type="entry name" value="LanC-like"/>
    <property type="match status" value="1"/>
</dbReference>
<name>A0A414S9K8_9FIRM</name>
<feature type="domain" description="Lantibiotic biosynthesis protein dehydration" evidence="2">
    <location>
        <begin position="187"/>
        <end position="557"/>
    </location>
</feature>
<sequence length="1046" mass="120975">MDVEMKSKNYTYFSERSYTGKDCKIDDKVVDYWKKVLGDNVFNNIEKVYNLRPEIVMSKKDFENVTESKEILQFSELFQTGFGENVKYQLKIGEKGAFVFDRFLDHFIKFGIAVLNEQEIDECIMDSYIDNIIRQISKISMGTLMFEMYICREQGLLVGNNSNEEYVYYNTHFLGDKKYINELFEIYPCLERMIFESIFYLVNNYKELLIRLKKDHDYLVEQLCDRKKFKKVVKMQSDISDSHKRGKTVSVLTLDNDVKVVYKPRSLKGEKAYQDFQTYISQGSKLKARTFKVIDCGNYGWEEFVESKPCSDMQQLRNYYYRFGELILQNYILNANDLHEENVIAYGEYPIVIDAETILDNHIELSKQNSREIINEKIRDSVLFSGLLPNYRFSNKGKGIDMSAIMGKEGDEYPILIPRIAEIGTSNMHYEYVHPIKTANNNLATLNGKFIAPATFIKEIDQGFRDAYRFIMEHKQSTIEKMKIFENIIVRHLIQDTQRYSMILHTSYHPDFLQDGKDRELVLCSIMGHIDEVEKSNKVAELEIKDMLHMDVPYFYINTSCNSLFGTDNKEISNYFETSSICKVKEKICGMTIGAMEEQSRFLKIALTDLNDYKITRKNGNIIRNNISGTFDMRRKQDAIERLAENLLHDAVITPDKHDVNWIGVSSVGSDENSTWQIQPLGNYLYEGLAGIAIFFHALCQSLKIEKYKFVCDALDQNLFTYTKEMEQKVEGIENESSGILCGEAALVYTYEILYQITKHKIYLEYARRHCEILKKTIDNDMYYDLVYGNAGAILALLNLYDLTGEEEYLRIADLAGEKLFASQQFEENTRKGWLGAGSKYPLAGFSHGVAGIAYSLVKLWSYTQKEKYLQAVVASIRFENSLYDDKIGNWKDEREYNGHKSSEQNIYMTAWCHGAAGILLSRCKIMQFDIDKELQDELNKDIKTALATTLKYGFGENDCLCHGNLGNTEILMEYGRMFNDIKTLDLCGEIREAACKRILGANYDSGRSYLYGYQIPGFMTGLSGMGYSLLRDINKELPCILSLEI</sequence>
<dbReference type="InterPro" id="IPR025410">
    <property type="entry name" value="Lant_dehyd"/>
</dbReference>
<dbReference type="CDD" id="cd04792">
    <property type="entry name" value="LanM-like"/>
    <property type="match status" value="1"/>
</dbReference>
<gene>
    <name evidence="3" type="primary">lanM</name>
    <name evidence="3" type="ORF">DW272_13830</name>
</gene>
<dbReference type="NCBIfam" id="TIGR03897">
    <property type="entry name" value="lanti_2_LanM"/>
    <property type="match status" value="1"/>
</dbReference>
<dbReference type="PRINTS" id="PR01950">
    <property type="entry name" value="LANCSUPER"/>
</dbReference>
<dbReference type="Gene3D" id="1.50.10.10">
    <property type="match status" value="1"/>
</dbReference>
<dbReference type="SMART" id="SM01260">
    <property type="entry name" value="LANC_like"/>
    <property type="match status" value="1"/>
</dbReference>
<evidence type="ECO:0000313" key="4">
    <source>
        <dbReference type="Proteomes" id="UP000284220"/>
    </source>
</evidence>
<dbReference type="Pfam" id="PF13575">
    <property type="entry name" value="DUF4135"/>
    <property type="match status" value="1"/>
</dbReference>
<feature type="binding site" evidence="1">
    <location>
        <position position="962"/>
    </location>
    <ligand>
        <name>Zn(2+)</name>
        <dbReference type="ChEBI" id="CHEBI:29105"/>
    </ligand>
</feature>
<proteinExistence type="predicted"/>
<dbReference type="PIRSF" id="PIRSF037228">
    <property type="entry name" value="Lant_mod_RumM"/>
    <property type="match status" value="1"/>
</dbReference>
<keyword evidence="1" id="KW-0479">Metal-binding</keyword>
<dbReference type="AlphaFoldDB" id="A0A414S9K8"/>
<dbReference type="InterPro" id="IPR012341">
    <property type="entry name" value="6hp_glycosidase-like_sf"/>
</dbReference>
<feature type="binding site" evidence="1">
    <location>
        <position position="963"/>
    </location>
    <ligand>
        <name>Zn(2+)</name>
        <dbReference type="ChEBI" id="CHEBI:29105"/>
    </ligand>
</feature>
<dbReference type="PANTHER" id="PTHR12736:SF7">
    <property type="entry name" value="LANC-LIKE PROTEIN 3"/>
    <property type="match status" value="1"/>
</dbReference>
<organism evidence="3 4">
    <name type="scientific">Blautia obeum</name>
    <dbReference type="NCBI Taxonomy" id="40520"/>
    <lineage>
        <taxon>Bacteria</taxon>
        <taxon>Bacillati</taxon>
        <taxon>Bacillota</taxon>
        <taxon>Clostridia</taxon>
        <taxon>Lachnospirales</taxon>
        <taxon>Lachnospiraceae</taxon>
        <taxon>Blautia</taxon>
    </lineage>
</organism>
<evidence type="ECO:0000259" key="2">
    <source>
        <dbReference type="Pfam" id="PF13575"/>
    </source>
</evidence>
<dbReference type="PANTHER" id="PTHR12736">
    <property type="entry name" value="LANC-LIKE PROTEIN"/>
    <property type="match status" value="1"/>
</dbReference>